<name>A0AAV6X3C7_9LAMI</name>
<sequence>MHETSSYIQRQPFTEAILDEPIAPYVKLPMLIMYDKGKDDPKEHIDQFVAAMDLIRPNDAILCKVFLTTLAGRAQTWLSQLAIGSIHCFDQLSISFIHHFAGNRKYPKTPNHLFTIVHRDNESLLAYLKRFTNEVFDVPYLNSRAKRWRFCRFTCKGACQRLGRVTSSSKKICTHRRISIYQANLRCHLHGSTRLDSTDETLYSLLLMPMSRDITASMPSPCFDAISMARIALTQLFSWLQCLLHGSICLDSTFTMGCREMWDAILTALMPSPWLDSSRLNYFNGFDAISMARFLQCHLHSSTCLDSTIFMASMPSPWLAHLDSTFTMRSCSQDFDVISMVRLVSIQLFSQLRCHLHGSTQLDSTVFTTSMPSLWLNSSRLNIYDETLFSRL</sequence>
<dbReference type="AlphaFoldDB" id="A0AAV6X3C7"/>
<accession>A0AAV6X3C7</accession>
<dbReference type="PANTHER" id="PTHR33223:SF10">
    <property type="entry name" value="AMINOTRANSFERASE-LIKE PLANT MOBILE DOMAIN-CONTAINING PROTEIN"/>
    <property type="match status" value="1"/>
</dbReference>
<dbReference type="Proteomes" id="UP000826271">
    <property type="component" value="Unassembled WGS sequence"/>
</dbReference>
<protein>
    <recommendedName>
        <fullName evidence="1">Retrotransposon gag domain-containing protein</fullName>
    </recommendedName>
</protein>
<dbReference type="InterPro" id="IPR005162">
    <property type="entry name" value="Retrotrans_gag_dom"/>
</dbReference>
<dbReference type="EMBL" id="WHWC01000010">
    <property type="protein sequence ID" value="KAG8374941.1"/>
    <property type="molecule type" value="Genomic_DNA"/>
</dbReference>
<evidence type="ECO:0000259" key="1">
    <source>
        <dbReference type="Pfam" id="PF03732"/>
    </source>
</evidence>
<dbReference type="Pfam" id="PF03732">
    <property type="entry name" value="Retrotrans_gag"/>
    <property type="match status" value="1"/>
</dbReference>
<keyword evidence="3" id="KW-1185">Reference proteome</keyword>
<proteinExistence type="predicted"/>
<evidence type="ECO:0000313" key="2">
    <source>
        <dbReference type="EMBL" id="KAG8374941.1"/>
    </source>
</evidence>
<evidence type="ECO:0000313" key="3">
    <source>
        <dbReference type="Proteomes" id="UP000826271"/>
    </source>
</evidence>
<organism evidence="2 3">
    <name type="scientific">Buddleja alternifolia</name>
    <dbReference type="NCBI Taxonomy" id="168488"/>
    <lineage>
        <taxon>Eukaryota</taxon>
        <taxon>Viridiplantae</taxon>
        <taxon>Streptophyta</taxon>
        <taxon>Embryophyta</taxon>
        <taxon>Tracheophyta</taxon>
        <taxon>Spermatophyta</taxon>
        <taxon>Magnoliopsida</taxon>
        <taxon>eudicotyledons</taxon>
        <taxon>Gunneridae</taxon>
        <taxon>Pentapetalae</taxon>
        <taxon>asterids</taxon>
        <taxon>lamiids</taxon>
        <taxon>Lamiales</taxon>
        <taxon>Scrophulariaceae</taxon>
        <taxon>Buddlejeae</taxon>
        <taxon>Buddleja</taxon>
    </lineage>
</organism>
<gene>
    <name evidence="2" type="ORF">BUALT_Bualt10G0047900</name>
</gene>
<comment type="caution">
    <text evidence="2">The sequence shown here is derived from an EMBL/GenBank/DDBJ whole genome shotgun (WGS) entry which is preliminary data.</text>
</comment>
<dbReference type="PANTHER" id="PTHR33223">
    <property type="entry name" value="CCHC-TYPE DOMAIN-CONTAINING PROTEIN"/>
    <property type="match status" value="1"/>
</dbReference>
<feature type="domain" description="Retrotransposon gag" evidence="1">
    <location>
        <begin position="64"/>
        <end position="139"/>
    </location>
</feature>
<reference evidence="2" key="1">
    <citation type="submission" date="2019-10" db="EMBL/GenBank/DDBJ databases">
        <authorList>
            <person name="Zhang R."/>
            <person name="Pan Y."/>
            <person name="Wang J."/>
            <person name="Ma R."/>
            <person name="Yu S."/>
        </authorList>
    </citation>
    <scope>NUCLEOTIDE SEQUENCE</scope>
    <source>
        <strain evidence="2">LA-IB0</strain>
        <tissue evidence="2">Leaf</tissue>
    </source>
</reference>